<protein>
    <submittedName>
        <fullName evidence="4">Imelysin family protein</fullName>
    </submittedName>
</protein>
<dbReference type="RefSeq" id="WP_377363541.1">
    <property type="nucleotide sequence ID" value="NZ_JBHRYN010000069.1"/>
</dbReference>
<name>A0ABV7WXB3_9GAMM</name>
<dbReference type="PROSITE" id="PS51257">
    <property type="entry name" value="PROKAR_LIPOPROTEIN"/>
    <property type="match status" value="1"/>
</dbReference>
<dbReference type="Proteomes" id="UP001595710">
    <property type="component" value="Unassembled WGS sequence"/>
</dbReference>
<keyword evidence="2" id="KW-0732">Signal</keyword>
<comment type="subcellular location">
    <subcellularLocation>
        <location evidence="1">Cell envelope</location>
    </subcellularLocation>
</comment>
<organism evidence="4 5">
    <name type="scientific">Reinekea marina</name>
    <dbReference type="NCBI Taxonomy" id="1310421"/>
    <lineage>
        <taxon>Bacteria</taxon>
        <taxon>Pseudomonadati</taxon>
        <taxon>Pseudomonadota</taxon>
        <taxon>Gammaproteobacteria</taxon>
        <taxon>Oceanospirillales</taxon>
        <taxon>Saccharospirillaceae</taxon>
        <taxon>Reinekea</taxon>
    </lineage>
</organism>
<dbReference type="Gene3D" id="1.20.1420.20">
    <property type="entry name" value="M75 peptidase, HXXE motif"/>
    <property type="match status" value="1"/>
</dbReference>
<dbReference type="Pfam" id="PF09375">
    <property type="entry name" value="Peptidase_M75"/>
    <property type="match status" value="1"/>
</dbReference>
<evidence type="ECO:0000313" key="5">
    <source>
        <dbReference type="Proteomes" id="UP001595710"/>
    </source>
</evidence>
<feature type="domain" description="Imelysin-like" evidence="3">
    <location>
        <begin position="74"/>
        <end position="242"/>
    </location>
</feature>
<keyword evidence="5" id="KW-1185">Reference proteome</keyword>
<reference evidence="5" key="1">
    <citation type="journal article" date="2019" name="Int. J. Syst. Evol. Microbiol.">
        <title>The Global Catalogue of Microorganisms (GCM) 10K type strain sequencing project: providing services to taxonomists for standard genome sequencing and annotation.</title>
        <authorList>
            <consortium name="The Broad Institute Genomics Platform"/>
            <consortium name="The Broad Institute Genome Sequencing Center for Infectious Disease"/>
            <person name="Wu L."/>
            <person name="Ma J."/>
        </authorList>
    </citation>
    <scope>NUCLEOTIDE SEQUENCE [LARGE SCALE GENOMIC DNA]</scope>
    <source>
        <strain evidence="5">CECT 8288</strain>
    </source>
</reference>
<evidence type="ECO:0000313" key="4">
    <source>
        <dbReference type="EMBL" id="MFC3703100.1"/>
    </source>
</evidence>
<dbReference type="EMBL" id="JBHRYN010000069">
    <property type="protein sequence ID" value="MFC3703100.1"/>
    <property type="molecule type" value="Genomic_DNA"/>
</dbReference>
<evidence type="ECO:0000256" key="2">
    <source>
        <dbReference type="ARBA" id="ARBA00022729"/>
    </source>
</evidence>
<evidence type="ECO:0000259" key="3">
    <source>
        <dbReference type="Pfam" id="PF09375"/>
    </source>
</evidence>
<dbReference type="InterPro" id="IPR018976">
    <property type="entry name" value="Imelysin-like"/>
</dbReference>
<gene>
    <name evidence="4" type="ORF">ACFOND_15835</name>
</gene>
<dbReference type="InterPro" id="IPR038352">
    <property type="entry name" value="Imelysin_sf"/>
</dbReference>
<sequence length="388" mass="43289">MKRLTTLTCTLLLLLSSCGDKDDDISITPSEGANTNAGESELPATSERLTDLAPVAAAFQQAAQSAMAETVALCRQLEVGVQSFLNDPNEETQANAQQRFIECHQRWTASALYFTEPFNLNEAKGLKRTLDLIDTRPFLPGYIDGIPLYPYSGLVHELELAITEDTLLGQHRLMDEESASLGFPVVEFFLWKTPLADFWQTKTDEDAQTLVNRRLSYLKIANAHLSKQLDKAQARWSDSGEFSELPDRAKFNVLVKTLQRFTMVKLLNHTFAETSLEEPEWIHPAQFAGNGRAYLLKQVDEISRLLGTEAEPSVFSQWLTKETSIEITGKNLQAAVAKVQASLAELPESFPFESETNEQWLAARQAVAAMALEFTKLSQNLNLTVVTQ</sequence>
<evidence type="ECO:0000256" key="1">
    <source>
        <dbReference type="ARBA" id="ARBA00004196"/>
    </source>
</evidence>
<accession>A0ABV7WXB3</accession>
<proteinExistence type="predicted"/>
<comment type="caution">
    <text evidence="4">The sequence shown here is derived from an EMBL/GenBank/DDBJ whole genome shotgun (WGS) entry which is preliminary data.</text>
</comment>